<name>A0A0E0K965_ORYPU</name>
<keyword evidence="2" id="KW-1185">Reference proteome</keyword>
<protein>
    <submittedName>
        <fullName evidence="1">Uncharacterized protein</fullName>
    </submittedName>
</protein>
<dbReference type="Gramene" id="OPUNC03G04520.1">
    <property type="protein sequence ID" value="OPUNC03G04520.1"/>
    <property type="gene ID" value="OPUNC03G04520"/>
</dbReference>
<organism evidence="1">
    <name type="scientific">Oryza punctata</name>
    <name type="common">Red rice</name>
    <dbReference type="NCBI Taxonomy" id="4537"/>
    <lineage>
        <taxon>Eukaryota</taxon>
        <taxon>Viridiplantae</taxon>
        <taxon>Streptophyta</taxon>
        <taxon>Embryophyta</taxon>
        <taxon>Tracheophyta</taxon>
        <taxon>Spermatophyta</taxon>
        <taxon>Magnoliopsida</taxon>
        <taxon>Liliopsida</taxon>
        <taxon>Poales</taxon>
        <taxon>Poaceae</taxon>
        <taxon>BOP clade</taxon>
        <taxon>Oryzoideae</taxon>
        <taxon>Oryzeae</taxon>
        <taxon>Oryzinae</taxon>
        <taxon>Oryza</taxon>
    </lineage>
</organism>
<sequence>MSLKWVYKNPAKKGLIGISACTRIRVIKHPNNTNSLLLKHIKKKLPINFLSYMPQCGTAKPKPSCSKGQIDSTIT</sequence>
<accession>A0A0E0K965</accession>
<reference evidence="1" key="2">
    <citation type="submission" date="2018-05" db="EMBL/GenBank/DDBJ databases">
        <title>OpunRS2 (Oryza punctata Reference Sequence Version 2).</title>
        <authorList>
            <person name="Zhang J."/>
            <person name="Kudrna D."/>
            <person name="Lee S."/>
            <person name="Talag J."/>
            <person name="Welchert J."/>
            <person name="Wing R.A."/>
        </authorList>
    </citation>
    <scope>NUCLEOTIDE SEQUENCE [LARGE SCALE GENOMIC DNA]</scope>
</reference>
<evidence type="ECO:0000313" key="1">
    <source>
        <dbReference type="EnsemblPlants" id="OPUNC03G04520.1"/>
    </source>
</evidence>
<proteinExistence type="predicted"/>
<reference evidence="1" key="1">
    <citation type="submission" date="2015-04" db="UniProtKB">
        <authorList>
            <consortium name="EnsemblPlants"/>
        </authorList>
    </citation>
    <scope>IDENTIFICATION</scope>
</reference>
<evidence type="ECO:0000313" key="2">
    <source>
        <dbReference type="Proteomes" id="UP000026962"/>
    </source>
</evidence>
<dbReference type="HOGENOM" id="CLU_2675350_0_0_1"/>
<dbReference type="AlphaFoldDB" id="A0A0E0K965"/>
<dbReference type="EnsemblPlants" id="OPUNC03G04520.1">
    <property type="protein sequence ID" value="OPUNC03G04520.1"/>
    <property type="gene ID" value="OPUNC03G04520"/>
</dbReference>
<dbReference type="Proteomes" id="UP000026962">
    <property type="component" value="Chromosome 3"/>
</dbReference>